<keyword evidence="10" id="KW-0997">Cell inner membrane</keyword>
<evidence type="ECO:0000256" key="7">
    <source>
        <dbReference type="ARBA" id="ARBA00022779"/>
    </source>
</evidence>
<evidence type="ECO:0000256" key="2">
    <source>
        <dbReference type="ARBA" id="ARBA00004162"/>
    </source>
</evidence>
<dbReference type="GO" id="GO:0006935">
    <property type="term" value="P:chemotaxis"/>
    <property type="evidence" value="ECO:0007669"/>
    <property type="project" value="UniProtKB-KW"/>
</dbReference>
<keyword evidence="7 10" id="KW-0283">Flagellar rotation</keyword>
<evidence type="ECO:0000256" key="9">
    <source>
        <dbReference type="ARBA" id="ARBA00023136"/>
    </source>
</evidence>
<keyword evidence="5 10" id="KW-0145">Chemotaxis</keyword>
<evidence type="ECO:0000256" key="8">
    <source>
        <dbReference type="ARBA" id="ARBA00022989"/>
    </source>
</evidence>
<evidence type="ECO:0000313" key="11">
    <source>
        <dbReference type="EMBL" id="AWB68660.1"/>
    </source>
</evidence>
<gene>
    <name evidence="11" type="ORF">C2869_20670</name>
</gene>
<keyword evidence="4" id="KW-1003">Cell membrane</keyword>
<evidence type="ECO:0000256" key="10">
    <source>
        <dbReference type="RuleBase" id="RU364125"/>
    </source>
</evidence>
<dbReference type="InterPro" id="IPR005503">
    <property type="entry name" value="FliL"/>
</dbReference>
<protein>
    <recommendedName>
        <fullName evidence="10">Flagellar protein FliL</fullName>
    </recommendedName>
</protein>
<evidence type="ECO:0000256" key="5">
    <source>
        <dbReference type="ARBA" id="ARBA00022500"/>
    </source>
</evidence>
<keyword evidence="11" id="KW-0969">Cilium</keyword>
<keyword evidence="11" id="KW-0966">Cell projection</keyword>
<evidence type="ECO:0000313" key="12">
    <source>
        <dbReference type="Proteomes" id="UP000244441"/>
    </source>
</evidence>
<dbReference type="Pfam" id="PF03748">
    <property type="entry name" value="FliL"/>
    <property type="match status" value="1"/>
</dbReference>
<evidence type="ECO:0000256" key="3">
    <source>
        <dbReference type="ARBA" id="ARBA00008281"/>
    </source>
</evidence>
<dbReference type="GO" id="GO:0071978">
    <property type="term" value="P:bacterial-type flagellum-dependent swarming motility"/>
    <property type="evidence" value="ECO:0007669"/>
    <property type="project" value="TreeGrafter"/>
</dbReference>
<organism evidence="11 12">
    <name type="scientific">Saccharobesus litoralis</name>
    <dbReference type="NCBI Taxonomy" id="2172099"/>
    <lineage>
        <taxon>Bacteria</taxon>
        <taxon>Pseudomonadati</taxon>
        <taxon>Pseudomonadota</taxon>
        <taxon>Gammaproteobacteria</taxon>
        <taxon>Alteromonadales</taxon>
        <taxon>Alteromonadaceae</taxon>
        <taxon>Saccharobesus</taxon>
    </lineage>
</organism>
<dbReference type="PANTHER" id="PTHR35091:SF5">
    <property type="entry name" value="FLAGELLAR PROTEIN FLIL"/>
    <property type="match status" value="1"/>
</dbReference>
<evidence type="ECO:0000256" key="1">
    <source>
        <dbReference type="ARBA" id="ARBA00002254"/>
    </source>
</evidence>
<dbReference type="KEGG" id="cate:C2869_20670"/>
<dbReference type="AlphaFoldDB" id="A0A2S0VX20"/>
<dbReference type="GO" id="GO:0005886">
    <property type="term" value="C:plasma membrane"/>
    <property type="evidence" value="ECO:0007669"/>
    <property type="project" value="UniProtKB-SubCell"/>
</dbReference>
<dbReference type="EMBL" id="CP026604">
    <property type="protein sequence ID" value="AWB68660.1"/>
    <property type="molecule type" value="Genomic_DNA"/>
</dbReference>
<dbReference type="PANTHER" id="PTHR35091">
    <property type="entry name" value="FLAGELLAR PROTEIN FLIL"/>
    <property type="match status" value="1"/>
</dbReference>
<reference evidence="11 12" key="1">
    <citation type="submission" date="2018-01" db="EMBL/GenBank/DDBJ databases">
        <title>Genome sequence of a Cantenovulum-like bacteria.</title>
        <authorList>
            <person name="Tan W.R."/>
            <person name="Lau N.-S."/>
            <person name="Go F."/>
            <person name="Amirul A.-A.A."/>
        </authorList>
    </citation>
    <scope>NUCLEOTIDE SEQUENCE [LARGE SCALE GENOMIC DNA]</scope>
    <source>
        <strain evidence="11 12">CCB-QB4</strain>
    </source>
</reference>
<keyword evidence="8" id="KW-1133">Transmembrane helix</keyword>
<keyword evidence="9 10" id="KW-0472">Membrane</keyword>
<comment type="subcellular location">
    <subcellularLocation>
        <location evidence="10">Cell inner membrane</location>
    </subcellularLocation>
    <subcellularLocation>
        <location evidence="2">Cell membrane</location>
        <topology evidence="2">Single-pass membrane protein</topology>
    </subcellularLocation>
</comment>
<name>A0A2S0VX20_9ALTE</name>
<keyword evidence="6" id="KW-0812">Transmembrane</keyword>
<proteinExistence type="inferred from homology"/>
<sequence length="130" mass="15191">MIKSVKWLILTWLLVLVPTSYAEDSFGYFGMEPDITTNYISNKKKPGFVRITIELMLKNAENIDVVEHHEPVLRDAIITIIGRESEDKVKSLTGREEIRKKCADQVKLILKRETKDEIIHDLLFTKYIYH</sequence>
<dbReference type="Proteomes" id="UP000244441">
    <property type="component" value="Chromosome"/>
</dbReference>
<keyword evidence="12" id="KW-1185">Reference proteome</keyword>
<evidence type="ECO:0000256" key="6">
    <source>
        <dbReference type="ARBA" id="ARBA00022692"/>
    </source>
</evidence>
<dbReference type="RefSeq" id="WP_108604712.1">
    <property type="nucleotide sequence ID" value="NZ_CP026604.1"/>
</dbReference>
<evidence type="ECO:0000256" key="4">
    <source>
        <dbReference type="ARBA" id="ARBA00022475"/>
    </source>
</evidence>
<dbReference type="GO" id="GO:0009425">
    <property type="term" value="C:bacterial-type flagellum basal body"/>
    <property type="evidence" value="ECO:0007669"/>
    <property type="project" value="InterPro"/>
</dbReference>
<keyword evidence="11" id="KW-0282">Flagellum</keyword>
<comment type="function">
    <text evidence="1 10">Controls the rotational direction of flagella during chemotaxis.</text>
</comment>
<dbReference type="OrthoDB" id="5588622at2"/>
<comment type="similarity">
    <text evidence="3 10">Belongs to the FliL family.</text>
</comment>
<accession>A0A2S0VX20</accession>